<sequence>MGFAKSDDKDTQPPMDQPGGDIAVRGQFTGGMMKPLGSFPLKFIHQQQCPDHGCQCILAIGDQLVRQQGKGALGGFAQKAGDWNLFFLEGKKINRESIIFLYSTVTCPVSAKRTLGSDETM</sequence>
<feature type="region of interest" description="Disordered" evidence="1">
    <location>
        <begin position="1"/>
        <end position="24"/>
    </location>
</feature>
<dbReference type="EMBL" id="JACQXR010000143">
    <property type="protein sequence ID" value="MBI4727641.1"/>
    <property type="molecule type" value="Genomic_DNA"/>
</dbReference>
<proteinExistence type="predicted"/>
<dbReference type="AlphaFoldDB" id="A0A933MLL8"/>
<protein>
    <submittedName>
        <fullName evidence="2">Uncharacterized protein</fullName>
    </submittedName>
</protein>
<accession>A0A933MLL8</accession>
<feature type="compositionally biased region" description="Basic and acidic residues" evidence="1">
    <location>
        <begin position="1"/>
        <end position="11"/>
    </location>
</feature>
<evidence type="ECO:0000256" key="1">
    <source>
        <dbReference type="SAM" id="MobiDB-lite"/>
    </source>
</evidence>
<reference evidence="2" key="1">
    <citation type="submission" date="2020-07" db="EMBL/GenBank/DDBJ databases">
        <title>Huge and variable diversity of episymbiotic CPR bacteria and DPANN archaea in groundwater ecosystems.</title>
        <authorList>
            <person name="He C.Y."/>
            <person name="Keren R."/>
            <person name="Whittaker M."/>
            <person name="Farag I.F."/>
            <person name="Doudna J."/>
            <person name="Cate J.H.D."/>
            <person name="Banfield J.F."/>
        </authorList>
    </citation>
    <scope>NUCLEOTIDE SEQUENCE</scope>
    <source>
        <strain evidence="2">NC_groundwater_1520_Pr4_B-0.1um_53_5</strain>
    </source>
</reference>
<name>A0A933MLL8_UNCT6</name>
<comment type="caution">
    <text evidence="2">The sequence shown here is derived from an EMBL/GenBank/DDBJ whole genome shotgun (WGS) entry which is preliminary data.</text>
</comment>
<gene>
    <name evidence="2" type="ORF">HY768_10570</name>
</gene>
<evidence type="ECO:0000313" key="3">
    <source>
        <dbReference type="Proteomes" id="UP000736328"/>
    </source>
</evidence>
<organism evidence="2 3">
    <name type="scientific">candidate division TA06 bacterium</name>
    <dbReference type="NCBI Taxonomy" id="2250710"/>
    <lineage>
        <taxon>Bacteria</taxon>
        <taxon>Bacteria division TA06</taxon>
    </lineage>
</organism>
<evidence type="ECO:0000313" key="2">
    <source>
        <dbReference type="EMBL" id="MBI4727641.1"/>
    </source>
</evidence>
<dbReference type="Proteomes" id="UP000736328">
    <property type="component" value="Unassembled WGS sequence"/>
</dbReference>